<dbReference type="AlphaFoldDB" id="A0AAU9I5I3"/>
<keyword evidence="3" id="KW-1185">Reference proteome</keyword>
<organism evidence="2 3">
    <name type="scientific">Blepharisma stoltei</name>
    <dbReference type="NCBI Taxonomy" id="1481888"/>
    <lineage>
        <taxon>Eukaryota</taxon>
        <taxon>Sar</taxon>
        <taxon>Alveolata</taxon>
        <taxon>Ciliophora</taxon>
        <taxon>Postciliodesmatophora</taxon>
        <taxon>Heterotrichea</taxon>
        <taxon>Heterotrichida</taxon>
        <taxon>Blepharismidae</taxon>
        <taxon>Blepharisma</taxon>
    </lineage>
</organism>
<keyword evidence="1" id="KW-0175">Coiled coil</keyword>
<dbReference type="EMBL" id="CAJZBQ010000002">
    <property type="protein sequence ID" value="CAG9310369.1"/>
    <property type="molecule type" value="Genomic_DNA"/>
</dbReference>
<dbReference type="Proteomes" id="UP001162131">
    <property type="component" value="Unassembled WGS sequence"/>
</dbReference>
<comment type="caution">
    <text evidence="2">The sequence shown here is derived from an EMBL/GenBank/DDBJ whole genome shotgun (WGS) entry which is preliminary data.</text>
</comment>
<evidence type="ECO:0000256" key="1">
    <source>
        <dbReference type="SAM" id="Coils"/>
    </source>
</evidence>
<evidence type="ECO:0000313" key="2">
    <source>
        <dbReference type="EMBL" id="CAG9310369.1"/>
    </source>
</evidence>
<gene>
    <name evidence="2" type="ORF">BSTOLATCC_MIC1220</name>
</gene>
<evidence type="ECO:0000313" key="3">
    <source>
        <dbReference type="Proteomes" id="UP001162131"/>
    </source>
</evidence>
<reference evidence="2" key="1">
    <citation type="submission" date="2021-09" db="EMBL/GenBank/DDBJ databases">
        <authorList>
            <consortium name="AG Swart"/>
            <person name="Singh M."/>
            <person name="Singh A."/>
            <person name="Seah K."/>
            <person name="Emmerich C."/>
        </authorList>
    </citation>
    <scope>NUCLEOTIDE SEQUENCE</scope>
    <source>
        <strain evidence="2">ATCC30299</strain>
    </source>
</reference>
<feature type="coiled-coil region" evidence="1">
    <location>
        <begin position="73"/>
        <end position="114"/>
    </location>
</feature>
<name>A0AAU9I5I3_9CILI</name>
<proteinExistence type="predicted"/>
<protein>
    <submittedName>
        <fullName evidence="2">Uncharacterized protein</fullName>
    </submittedName>
</protein>
<sequence length="157" mass="18247">MQASTTENLEQKLIEENEKLLKQLYDIQESIDQQNSMAEAIENDTKKLKLMLPFAQLFTNCSVKEPSEPVKYARNILNELKRIREAIAEESEDIQKLENEKASLKEYEAQLNKDLEPFQEKPVGNISPRKTIMQEIKESKKKTVKGYNYKTIHGNKT</sequence>
<accession>A0AAU9I5I3</accession>